<reference evidence="18 19" key="1">
    <citation type="submission" date="2020-03" db="EMBL/GenBank/DDBJ databases">
        <title>Dissostichus mawsoni Genome sequencing and assembly.</title>
        <authorList>
            <person name="Park H."/>
        </authorList>
    </citation>
    <scope>NUCLEOTIDE SEQUENCE [LARGE SCALE GENOMIC DNA]</scope>
    <source>
        <strain evidence="18">DM0001</strain>
        <tissue evidence="18">Muscle</tissue>
    </source>
</reference>
<dbReference type="NCBIfam" id="NF003592">
    <property type="entry name" value="PRK05254.1-5"/>
    <property type="match status" value="1"/>
</dbReference>
<dbReference type="PROSITE" id="PS00130">
    <property type="entry name" value="U_DNA_GLYCOSYLASE"/>
    <property type="match status" value="1"/>
</dbReference>
<comment type="similarity">
    <text evidence="1 12 14">Belongs to the uracil-DNA glycosylase (UDG) superfamily. UNG family.</text>
</comment>
<dbReference type="CDD" id="cd10027">
    <property type="entry name" value="UDG-F1-like"/>
    <property type="match status" value="1"/>
</dbReference>
<evidence type="ECO:0000256" key="4">
    <source>
        <dbReference type="ARBA" id="ARBA00022801"/>
    </source>
</evidence>
<dbReference type="PANTHER" id="PTHR11264">
    <property type="entry name" value="URACIL-DNA GLYCOSYLASE"/>
    <property type="match status" value="1"/>
</dbReference>
<evidence type="ECO:0000256" key="6">
    <source>
        <dbReference type="ARBA" id="ARBA00023128"/>
    </source>
</evidence>
<evidence type="ECO:0000256" key="15">
    <source>
        <dbReference type="SAM" id="MobiDB-lite"/>
    </source>
</evidence>
<name>A0A7J5YR18_DISMA</name>
<feature type="signal peptide" evidence="16">
    <location>
        <begin position="1"/>
        <end position="17"/>
    </location>
</feature>
<feature type="compositionally biased region" description="Low complexity" evidence="15">
    <location>
        <begin position="45"/>
        <end position="55"/>
    </location>
</feature>
<dbReference type="InterPro" id="IPR018085">
    <property type="entry name" value="Ura-DNA_Glyclase_AS"/>
</dbReference>
<dbReference type="GO" id="GO:0097510">
    <property type="term" value="P:base-excision repair, AP site formation via deaminated base removal"/>
    <property type="evidence" value="ECO:0007669"/>
    <property type="project" value="TreeGrafter"/>
</dbReference>
<keyword evidence="6 12" id="KW-0496">Mitochondrion</keyword>
<dbReference type="HAMAP" id="MF_00148">
    <property type="entry name" value="UDG"/>
    <property type="match status" value="1"/>
</dbReference>
<keyword evidence="4 12" id="KW-0378">Hydrolase</keyword>
<evidence type="ECO:0000256" key="2">
    <source>
        <dbReference type="ARBA" id="ARBA00022553"/>
    </source>
</evidence>
<dbReference type="EMBL" id="JAAKFY010000010">
    <property type="protein sequence ID" value="KAF3850847.1"/>
    <property type="molecule type" value="Genomic_DNA"/>
</dbReference>
<dbReference type="EC" id="3.2.2.27" evidence="12 14"/>
<accession>A0A7J5YR18</accession>
<dbReference type="NCBIfam" id="NF003588">
    <property type="entry name" value="PRK05254.1-1"/>
    <property type="match status" value="1"/>
</dbReference>
<evidence type="ECO:0000313" key="18">
    <source>
        <dbReference type="EMBL" id="KAF3850847.1"/>
    </source>
</evidence>
<dbReference type="Pfam" id="PF03167">
    <property type="entry name" value="UDG"/>
    <property type="match status" value="1"/>
</dbReference>
<comment type="caution">
    <text evidence="18">The sequence shown here is derived from an EMBL/GenBank/DDBJ whole genome shotgun (WGS) entry which is preliminary data.</text>
</comment>
<comment type="catalytic activity">
    <reaction evidence="12 14">
        <text>Hydrolyzes single-stranded DNA or mismatched double-stranded DNA and polynucleotides, releasing free uracil.</text>
        <dbReference type="EC" id="3.2.2.27"/>
    </reaction>
</comment>
<feature type="chain" id="PRO_5029856174" description="Uracil-DNA glycosylase" evidence="16">
    <location>
        <begin position="18"/>
        <end position="307"/>
    </location>
</feature>
<evidence type="ECO:0000256" key="13">
    <source>
        <dbReference type="PROSITE-ProRule" id="PRU10072"/>
    </source>
</evidence>
<dbReference type="PANTHER" id="PTHR11264:SF0">
    <property type="entry name" value="URACIL-DNA GLYCOSYLASE"/>
    <property type="match status" value="1"/>
</dbReference>
<evidence type="ECO:0000256" key="9">
    <source>
        <dbReference type="ARBA" id="ARBA00052069"/>
    </source>
</evidence>
<dbReference type="NCBIfam" id="TIGR00628">
    <property type="entry name" value="ung"/>
    <property type="match status" value="1"/>
</dbReference>
<dbReference type="Gene3D" id="3.40.470.10">
    <property type="entry name" value="Uracil-DNA glycosylase-like domain"/>
    <property type="match status" value="1"/>
</dbReference>
<keyword evidence="16" id="KW-0732">Signal</keyword>
<feature type="domain" description="Uracil-DNA glycosylase-like" evidence="17">
    <location>
        <begin position="133"/>
        <end position="294"/>
    </location>
</feature>
<dbReference type="InterPro" id="IPR002043">
    <property type="entry name" value="UDG_fam1"/>
</dbReference>
<feature type="region of interest" description="Disordered" evidence="15">
    <location>
        <begin position="25"/>
        <end position="93"/>
    </location>
</feature>
<keyword evidence="19" id="KW-1185">Reference proteome</keyword>
<protein>
    <recommendedName>
        <fullName evidence="12 14">Uracil-DNA glycosylase</fullName>
        <shortName evidence="12">UDG</shortName>
        <ecNumber evidence="12 14">3.2.2.27</ecNumber>
    </recommendedName>
</protein>
<evidence type="ECO:0000256" key="8">
    <source>
        <dbReference type="ARBA" id="ARBA00023242"/>
    </source>
</evidence>
<keyword evidence="2" id="KW-0597">Phosphoprotein</keyword>
<feature type="compositionally biased region" description="Basic and acidic residues" evidence="15">
    <location>
        <begin position="64"/>
        <end position="80"/>
    </location>
</feature>
<feature type="compositionally biased region" description="Basic and acidic residues" evidence="15">
    <location>
        <begin position="27"/>
        <end position="37"/>
    </location>
</feature>
<evidence type="ECO:0000256" key="12">
    <source>
        <dbReference type="HAMAP-Rule" id="MF_03166"/>
    </source>
</evidence>
<keyword evidence="8 12" id="KW-0539">Nucleus</keyword>
<evidence type="ECO:0000256" key="3">
    <source>
        <dbReference type="ARBA" id="ARBA00022763"/>
    </source>
</evidence>
<dbReference type="Proteomes" id="UP000518266">
    <property type="component" value="Unassembled WGS sequence"/>
</dbReference>
<comment type="function">
    <text evidence="12 14">Excises uracil residues from the DNA which can arise as a result of misincorporation of dUMP residues by DNA polymerase or due to deamination of cytosine.</text>
</comment>
<dbReference type="InterPro" id="IPR036895">
    <property type="entry name" value="Uracil-DNA_glycosylase-like_sf"/>
</dbReference>
<comment type="subcellular location">
    <subcellularLocation>
        <location evidence="12">Mitochondrion</location>
    </subcellularLocation>
    <subcellularLocation>
        <location evidence="12">Nucleus</location>
    </subcellularLocation>
</comment>
<dbReference type="AlphaFoldDB" id="A0A7J5YR18"/>
<gene>
    <name evidence="12" type="primary">UNG</name>
    <name evidence="12" type="synonym">UNG1</name>
    <name evidence="18" type="ORF">F7725_012619</name>
</gene>
<keyword evidence="3 12" id="KW-0227">DNA damage</keyword>
<evidence type="ECO:0000256" key="11">
    <source>
        <dbReference type="ARBA" id="ARBA00064140"/>
    </source>
</evidence>
<keyword evidence="7 12" id="KW-0234">DNA repair</keyword>
<evidence type="ECO:0000313" key="19">
    <source>
        <dbReference type="Proteomes" id="UP000518266"/>
    </source>
</evidence>
<evidence type="ECO:0000256" key="16">
    <source>
        <dbReference type="SAM" id="SignalP"/>
    </source>
</evidence>
<dbReference type="FunFam" id="3.40.470.10:FF:000004">
    <property type="entry name" value="Uracil-DNA glycosylase"/>
    <property type="match status" value="1"/>
</dbReference>
<comment type="subunit">
    <text evidence="11">Interacts with RPA2 subunit of the RPA trimer; this interaction mediates UNG2 recruitment to RPA-coated single-stranded DNA at stalled replication forks. Interacts with PCNA; this interaction mediates UNG2 recruitment to S-phase replication foci. Interacts (via N-terminus) with FAM72A.</text>
</comment>
<dbReference type="SUPFAM" id="SSF52141">
    <property type="entry name" value="Uracil-DNA glycosylase-like"/>
    <property type="match status" value="1"/>
</dbReference>
<evidence type="ECO:0000256" key="10">
    <source>
        <dbReference type="ARBA" id="ARBA00052828"/>
    </source>
</evidence>
<dbReference type="NCBIfam" id="NF003591">
    <property type="entry name" value="PRK05254.1-4"/>
    <property type="match status" value="1"/>
</dbReference>
<sequence>MVLVIRLAHLRFALTLAYRPVSKKRISKDVNESEKDAKHPKKPKSSAVESEVSSPAPSPLSPDQLERIARNKRAAMEKRTSAQTPPGFGESWREGLSEEFEKPYFKKLMDFVSKERTSCTVYPPAEEVFTWTQMCDIRDVKVVILGQDPYHGPGQAHGLCFSVKKPVRPPPSLENMYKELVTDIEGFQHPRHGDLTGWSEQGVLLLNAVLTVRASNANSHKDRGWETFTDAVVQWLSNNQEGLVFMLWGAYAQKKGAAIDRKRHHVLQAVHPSPLSAHRGFFGCSHFSKANELLVQSGKSPINWKSL</sequence>
<keyword evidence="5" id="KW-0007">Acetylation</keyword>
<dbReference type="GO" id="GO:0004844">
    <property type="term" value="F:uracil DNA N-glycosylase activity"/>
    <property type="evidence" value="ECO:0007669"/>
    <property type="project" value="UniProtKB-UniRule"/>
</dbReference>
<dbReference type="SMART" id="SM00987">
    <property type="entry name" value="UreE_C"/>
    <property type="match status" value="1"/>
</dbReference>
<evidence type="ECO:0000256" key="14">
    <source>
        <dbReference type="RuleBase" id="RU003780"/>
    </source>
</evidence>
<evidence type="ECO:0000256" key="7">
    <source>
        <dbReference type="ARBA" id="ARBA00023204"/>
    </source>
</evidence>
<evidence type="ECO:0000256" key="5">
    <source>
        <dbReference type="ARBA" id="ARBA00022990"/>
    </source>
</evidence>
<evidence type="ECO:0000256" key="1">
    <source>
        <dbReference type="ARBA" id="ARBA00008184"/>
    </source>
</evidence>
<dbReference type="NCBIfam" id="NF003589">
    <property type="entry name" value="PRK05254.1-2"/>
    <property type="match status" value="1"/>
</dbReference>
<dbReference type="GO" id="GO:0005739">
    <property type="term" value="C:mitochondrion"/>
    <property type="evidence" value="ECO:0007669"/>
    <property type="project" value="UniProtKB-SubCell"/>
</dbReference>
<organism evidence="18 19">
    <name type="scientific">Dissostichus mawsoni</name>
    <name type="common">Antarctic cod</name>
    <dbReference type="NCBI Taxonomy" id="36200"/>
    <lineage>
        <taxon>Eukaryota</taxon>
        <taxon>Metazoa</taxon>
        <taxon>Chordata</taxon>
        <taxon>Craniata</taxon>
        <taxon>Vertebrata</taxon>
        <taxon>Euteleostomi</taxon>
        <taxon>Actinopterygii</taxon>
        <taxon>Neopterygii</taxon>
        <taxon>Teleostei</taxon>
        <taxon>Neoteleostei</taxon>
        <taxon>Acanthomorphata</taxon>
        <taxon>Eupercaria</taxon>
        <taxon>Perciformes</taxon>
        <taxon>Notothenioidei</taxon>
        <taxon>Nototheniidae</taxon>
        <taxon>Dissostichus</taxon>
    </lineage>
</organism>
<proteinExistence type="inferred from homology"/>
<evidence type="ECO:0000259" key="17">
    <source>
        <dbReference type="SMART" id="SM00986"/>
    </source>
</evidence>
<feature type="active site" description="Proton acceptor" evidence="12 13">
    <location>
        <position position="148"/>
    </location>
</feature>
<dbReference type="GO" id="GO:0005654">
    <property type="term" value="C:nucleoplasm"/>
    <property type="evidence" value="ECO:0007669"/>
    <property type="project" value="UniProtKB-ARBA"/>
</dbReference>
<dbReference type="OrthoDB" id="10031947at2759"/>
<dbReference type="SMART" id="SM00986">
    <property type="entry name" value="UDG"/>
    <property type="match status" value="1"/>
</dbReference>
<comment type="catalytic activity">
    <reaction evidence="9">
        <text>a 2'-deoxyuridine in double-stranded DNA + H2O = a 2'-deoxyribose 5'-monophosphate in double-stranded DNA + uracil</text>
        <dbReference type="Rhea" id="RHEA:81455"/>
        <dbReference type="Rhea" id="RHEA-COMP:14231"/>
        <dbReference type="Rhea" id="RHEA-COMP:17071"/>
        <dbReference type="ChEBI" id="CHEBI:15377"/>
        <dbReference type="ChEBI" id="CHEBI:17568"/>
        <dbReference type="ChEBI" id="CHEBI:133902"/>
        <dbReference type="ChEBI" id="CHEBI:139095"/>
    </reaction>
    <physiologicalReaction direction="left-to-right" evidence="9">
        <dbReference type="Rhea" id="RHEA:81456"/>
    </physiologicalReaction>
</comment>
<dbReference type="InterPro" id="IPR005122">
    <property type="entry name" value="Uracil-DNA_glycosylase-like"/>
</dbReference>
<comment type="catalytic activity">
    <reaction evidence="10">
        <text>a 2'-deoxyuridine in single-stranded DNA + H2O = a 2'-deoxyribose 5'-monophosphate in single-stranded DNA + uracil</text>
        <dbReference type="Rhea" id="RHEA:81459"/>
        <dbReference type="Rhea" id="RHEA-COMP:12847"/>
        <dbReference type="Rhea" id="RHEA-COMP:19684"/>
        <dbReference type="ChEBI" id="CHEBI:15377"/>
        <dbReference type="ChEBI" id="CHEBI:17568"/>
        <dbReference type="ChEBI" id="CHEBI:133902"/>
        <dbReference type="ChEBI" id="CHEBI:139095"/>
    </reaction>
    <physiologicalReaction direction="left-to-right" evidence="10">
        <dbReference type="Rhea" id="RHEA:81460"/>
    </physiologicalReaction>
</comment>